<keyword evidence="3" id="KW-1185">Reference proteome</keyword>
<sequence>AENTDWDRCNSNAITMTSYTVKGMKSMAMYWVRVIATNDGGEGQPQELDNYILAMPPPVRPRFTDAKIKSFM</sequence>
<proteinExistence type="predicted"/>
<dbReference type="EMBL" id="RCNL01000283">
    <property type="protein sequence ID" value="TXL66881.1"/>
    <property type="molecule type" value="Genomic_DNA"/>
</dbReference>
<evidence type="ECO:0000313" key="2">
    <source>
        <dbReference type="EMBL" id="TXL66881.1"/>
    </source>
</evidence>
<evidence type="ECO:0000259" key="1">
    <source>
        <dbReference type="PROSITE" id="PS50853"/>
    </source>
</evidence>
<dbReference type="SUPFAM" id="SSF49265">
    <property type="entry name" value="Fibronectin type III"/>
    <property type="match status" value="1"/>
</dbReference>
<feature type="non-terminal residue" evidence="2">
    <location>
        <position position="1"/>
    </location>
</feature>
<dbReference type="InterPro" id="IPR013783">
    <property type="entry name" value="Ig-like_fold"/>
</dbReference>
<comment type="caution">
    <text evidence="2">The sequence shown here is derived from an EMBL/GenBank/DDBJ whole genome shotgun (WGS) entry which is preliminary data.</text>
</comment>
<dbReference type="CDD" id="cd00063">
    <property type="entry name" value="FN3"/>
    <property type="match status" value="1"/>
</dbReference>
<dbReference type="InterPro" id="IPR003961">
    <property type="entry name" value="FN3_dom"/>
</dbReference>
<feature type="domain" description="Fibronectin type-III" evidence="1">
    <location>
        <begin position="1"/>
        <end position="58"/>
    </location>
</feature>
<evidence type="ECO:0000313" key="3">
    <source>
        <dbReference type="Proteomes" id="UP000426772"/>
    </source>
</evidence>
<feature type="non-terminal residue" evidence="2">
    <location>
        <position position="72"/>
    </location>
</feature>
<dbReference type="Proteomes" id="UP000426772">
    <property type="component" value="Unassembled WGS sequence"/>
</dbReference>
<dbReference type="PROSITE" id="PS50853">
    <property type="entry name" value="FN3"/>
    <property type="match status" value="1"/>
</dbReference>
<organism evidence="2 3">
    <name type="scientific">Pantoea vagans</name>
    <dbReference type="NCBI Taxonomy" id="470934"/>
    <lineage>
        <taxon>Bacteria</taxon>
        <taxon>Pseudomonadati</taxon>
        <taxon>Pseudomonadota</taxon>
        <taxon>Gammaproteobacteria</taxon>
        <taxon>Enterobacterales</taxon>
        <taxon>Erwiniaceae</taxon>
        <taxon>Pantoea</taxon>
    </lineage>
</organism>
<name>A0ABY3L8U6_9GAMM</name>
<dbReference type="InterPro" id="IPR036116">
    <property type="entry name" value="FN3_sf"/>
</dbReference>
<reference evidence="2 3" key="1">
    <citation type="submission" date="2018-10" db="EMBL/GenBank/DDBJ databases">
        <title>Draft genome sequence of Pantoea vagans isolated from corpses of the sugarcane aphid Melanaphis sacchari Zehntner.</title>
        <authorList>
            <person name="Toledo E."/>
            <person name="Pena G."/>
            <person name="Lozano L."/>
        </authorList>
    </citation>
    <scope>NUCLEOTIDE SEQUENCE [LARGE SCALE GENOMIC DNA]</scope>
    <source>
        <strain evidence="2 3">ET-90</strain>
    </source>
</reference>
<protein>
    <submittedName>
        <fullName evidence="2">Fibronectin type III domain-containing protein</fullName>
    </submittedName>
</protein>
<dbReference type="Gene3D" id="2.60.40.10">
    <property type="entry name" value="Immunoglobulins"/>
    <property type="match status" value="1"/>
</dbReference>
<accession>A0ABY3L8U6</accession>
<gene>
    <name evidence="2" type="ORF">D9O29_24280</name>
</gene>